<organism evidence="1 2">
    <name type="scientific">Pedobacter planticolens</name>
    <dbReference type="NCBI Taxonomy" id="2679964"/>
    <lineage>
        <taxon>Bacteria</taxon>
        <taxon>Pseudomonadati</taxon>
        <taxon>Bacteroidota</taxon>
        <taxon>Sphingobacteriia</taxon>
        <taxon>Sphingobacteriales</taxon>
        <taxon>Sphingobacteriaceae</taxon>
        <taxon>Pedobacter</taxon>
    </lineage>
</organism>
<evidence type="ECO:0000313" key="1">
    <source>
        <dbReference type="EMBL" id="MBB2145112.1"/>
    </source>
</evidence>
<name>A0A923DW93_9SPHI</name>
<dbReference type="AlphaFoldDB" id="A0A923DW93"/>
<proteinExistence type="predicted"/>
<gene>
    <name evidence="1" type="ORF">GM921_06440</name>
</gene>
<protein>
    <submittedName>
        <fullName evidence="1">Uncharacterized protein</fullName>
    </submittedName>
</protein>
<reference evidence="1" key="1">
    <citation type="submission" date="2019-11" db="EMBL/GenBank/DDBJ databases">
        <title>Description of Pedobacter sp. LMG 31464T.</title>
        <authorList>
            <person name="Carlier A."/>
            <person name="Qi S."/>
            <person name="Vandamme P."/>
        </authorList>
    </citation>
    <scope>NUCLEOTIDE SEQUENCE</scope>
    <source>
        <strain evidence="1">LMG 31464</strain>
    </source>
</reference>
<accession>A0A923DW93</accession>
<sequence length="102" mass="11788">MNVTVLAIFDEFNPSASLAKVMKERLIRLASELQNIHLKQFATQKPLSEDVVIYISYNPKYTIRWRIVNDVPSFIETEVAKTCALLNYIPWKTAAINIFKQN</sequence>
<dbReference type="EMBL" id="WNXD01000001">
    <property type="protein sequence ID" value="MBB2145112.1"/>
    <property type="molecule type" value="Genomic_DNA"/>
</dbReference>
<dbReference type="Proteomes" id="UP000601055">
    <property type="component" value="Unassembled WGS sequence"/>
</dbReference>
<dbReference type="RefSeq" id="WP_182921772.1">
    <property type="nucleotide sequence ID" value="NZ_WNXD01000001.1"/>
</dbReference>
<keyword evidence="2" id="KW-1185">Reference proteome</keyword>
<comment type="caution">
    <text evidence="1">The sequence shown here is derived from an EMBL/GenBank/DDBJ whole genome shotgun (WGS) entry which is preliminary data.</text>
</comment>
<evidence type="ECO:0000313" key="2">
    <source>
        <dbReference type="Proteomes" id="UP000601055"/>
    </source>
</evidence>